<name>A0ABS8H7J9_9SPHN</name>
<reference evidence="1 2" key="1">
    <citation type="submission" date="2021-10" db="EMBL/GenBank/DDBJ databases">
        <title>The diversity and Nitrogen Metabolism of Culturable Nitrate-Utilizing Bacteria Within the Oxygen Minimum Zone of the Changjiang (Yangtze River)Estuary.</title>
        <authorList>
            <person name="Zhang D."/>
            <person name="Zheng J."/>
            <person name="Liu S."/>
            <person name="He W."/>
        </authorList>
    </citation>
    <scope>NUCLEOTIDE SEQUENCE [LARGE SCALE GENOMIC DNA]</scope>
    <source>
        <strain evidence="1 2">FXH275-2</strain>
    </source>
</reference>
<evidence type="ECO:0000313" key="2">
    <source>
        <dbReference type="Proteomes" id="UP001198830"/>
    </source>
</evidence>
<keyword evidence="2" id="KW-1185">Reference proteome</keyword>
<dbReference type="InterPro" id="IPR011231">
    <property type="entry name" value="Phage_VT1-Sakai_H0018"/>
</dbReference>
<gene>
    <name evidence="1" type="ORF">LL253_17840</name>
</gene>
<dbReference type="EMBL" id="JAJGNP010000021">
    <property type="protein sequence ID" value="MCC4234537.1"/>
    <property type="molecule type" value="Genomic_DNA"/>
</dbReference>
<sequence length="112" mass="11486">MARNFVQPGDTLTFTAPYAVTSGAGMLVGAVFSVALNAAALGAPVEGKTSGVWDLPKATGEAWVAYTTKVYWDNINKRLTSTASGNTYVGVAVQNQASADTSGRAKLNGTVA</sequence>
<dbReference type="RefSeq" id="WP_228228028.1">
    <property type="nucleotide sequence ID" value="NZ_JAJGNP010000021.1"/>
</dbReference>
<proteinExistence type="predicted"/>
<dbReference type="Pfam" id="PF09956">
    <property type="entry name" value="Phage_cement_2"/>
    <property type="match status" value="1"/>
</dbReference>
<accession>A0ABS8H7J9</accession>
<protein>
    <submittedName>
        <fullName evidence="1">DUF2190 family protein</fullName>
    </submittedName>
</protein>
<comment type="caution">
    <text evidence="1">The sequence shown here is derived from an EMBL/GenBank/DDBJ whole genome shotgun (WGS) entry which is preliminary data.</text>
</comment>
<dbReference type="PIRSF" id="PIRSF030771">
    <property type="entry name" value="UCP030771"/>
    <property type="match status" value="1"/>
</dbReference>
<dbReference type="Proteomes" id="UP001198830">
    <property type="component" value="Unassembled WGS sequence"/>
</dbReference>
<organism evidence="1 2">
    <name type="scientific">Sphingobium soli</name>
    <dbReference type="NCBI Taxonomy" id="1591116"/>
    <lineage>
        <taxon>Bacteria</taxon>
        <taxon>Pseudomonadati</taxon>
        <taxon>Pseudomonadota</taxon>
        <taxon>Alphaproteobacteria</taxon>
        <taxon>Sphingomonadales</taxon>
        <taxon>Sphingomonadaceae</taxon>
        <taxon>Sphingobium</taxon>
    </lineage>
</organism>
<evidence type="ECO:0000313" key="1">
    <source>
        <dbReference type="EMBL" id="MCC4234537.1"/>
    </source>
</evidence>